<evidence type="ECO:0000256" key="1">
    <source>
        <dbReference type="SAM" id="Phobius"/>
    </source>
</evidence>
<organism evidence="2 3">
    <name type="scientific">Nepenthes gracilis</name>
    <name type="common">Slender pitcher plant</name>
    <dbReference type="NCBI Taxonomy" id="150966"/>
    <lineage>
        <taxon>Eukaryota</taxon>
        <taxon>Viridiplantae</taxon>
        <taxon>Streptophyta</taxon>
        <taxon>Embryophyta</taxon>
        <taxon>Tracheophyta</taxon>
        <taxon>Spermatophyta</taxon>
        <taxon>Magnoliopsida</taxon>
        <taxon>eudicotyledons</taxon>
        <taxon>Gunneridae</taxon>
        <taxon>Pentapetalae</taxon>
        <taxon>Caryophyllales</taxon>
        <taxon>Nepenthaceae</taxon>
        <taxon>Nepenthes</taxon>
    </lineage>
</organism>
<feature type="transmembrane region" description="Helical" evidence="1">
    <location>
        <begin position="51"/>
        <end position="79"/>
    </location>
</feature>
<keyword evidence="1" id="KW-0472">Membrane</keyword>
<proteinExistence type="predicted"/>
<comment type="caution">
    <text evidence="2">The sequence shown here is derived from an EMBL/GenBank/DDBJ whole genome shotgun (WGS) entry which is preliminary data.</text>
</comment>
<feature type="transmembrane region" description="Helical" evidence="1">
    <location>
        <begin position="91"/>
        <end position="112"/>
    </location>
</feature>
<keyword evidence="3" id="KW-1185">Reference proteome</keyword>
<name>A0AAD3SR23_NEPGR</name>
<gene>
    <name evidence="2" type="ORF">Nepgr_017373</name>
</gene>
<reference evidence="2" key="1">
    <citation type="submission" date="2023-05" db="EMBL/GenBank/DDBJ databases">
        <title>Nepenthes gracilis genome sequencing.</title>
        <authorList>
            <person name="Fukushima K."/>
        </authorList>
    </citation>
    <scope>NUCLEOTIDE SEQUENCE</scope>
    <source>
        <strain evidence="2">SING2019-196</strain>
    </source>
</reference>
<protein>
    <submittedName>
        <fullName evidence="2">Uncharacterized protein</fullName>
    </submittedName>
</protein>
<dbReference type="AlphaFoldDB" id="A0AAD3SR23"/>
<dbReference type="Proteomes" id="UP001279734">
    <property type="component" value="Unassembled WGS sequence"/>
</dbReference>
<sequence length="128" mass="14595">MIWLMRCGFDLYAETVWVGAQYRTLGLKPLPATPVLVLAVKERSGVIEVGIVASITFGHSFCMGIWPDGFGFLLLFFFWTSWNSHCTWNGCPAVVVLISPLLPFVTTLWLRWWGFPWNGWPILRGVFI</sequence>
<accession>A0AAD3SR23</accession>
<keyword evidence="1" id="KW-1133">Transmembrane helix</keyword>
<evidence type="ECO:0000313" key="2">
    <source>
        <dbReference type="EMBL" id="GMH15532.1"/>
    </source>
</evidence>
<keyword evidence="1" id="KW-0812">Transmembrane</keyword>
<evidence type="ECO:0000313" key="3">
    <source>
        <dbReference type="Proteomes" id="UP001279734"/>
    </source>
</evidence>
<dbReference type="EMBL" id="BSYO01000015">
    <property type="protein sequence ID" value="GMH15532.1"/>
    <property type="molecule type" value="Genomic_DNA"/>
</dbReference>